<dbReference type="PANTHER" id="PTHR35567">
    <property type="entry name" value="MALATE DEHYDROGENASE (AFU_ORTHOLOGUE AFUA_2G13800)"/>
    <property type="match status" value="1"/>
</dbReference>
<proteinExistence type="predicted"/>
<dbReference type="AlphaFoldDB" id="A0A6A6R1U3"/>
<dbReference type="InterPro" id="IPR021851">
    <property type="entry name" value="DUF3455"/>
</dbReference>
<dbReference type="Proteomes" id="UP000799750">
    <property type="component" value="Unassembled WGS sequence"/>
</dbReference>
<dbReference type="PANTHER" id="PTHR35567:SF11">
    <property type="entry name" value="MALATE DEHYDROGENASE (AFU_ORTHOLOGUE AFUA_2G13800)"/>
    <property type="match status" value="1"/>
</dbReference>
<protein>
    <recommendedName>
        <fullName evidence="5">Malate dehydrogenase</fullName>
    </recommendedName>
</protein>
<dbReference type="EMBL" id="MU004186">
    <property type="protein sequence ID" value="KAF2497367.1"/>
    <property type="molecule type" value="Genomic_DNA"/>
</dbReference>
<gene>
    <name evidence="3" type="ORF">BU16DRAFT_312652</name>
</gene>
<feature type="chain" id="PRO_5025481884" description="Malate dehydrogenase" evidence="2">
    <location>
        <begin position="19"/>
        <end position="238"/>
    </location>
</feature>
<feature type="signal peptide" evidence="2">
    <location>
        <begin position="1"/>
        <end position="18"/>
    </location>
</feature>
<dbReference type="OrthoDB" id="1859733at2759"/>
<evidence type="ECO:0000256" key="2">
    <source>
        <dbReference type="SAM" id="SignalP"/>
    </source>
</evidence>
<keyword evidence="2" id="KW-0732">Signal</keyword>
<feature type="compositionally biased region" description="Polar residues" evidence="1">
    <location>
        <begin position="39"/>
        <end position="49"/>
    </location>
</feature>
<organism evidence="3 4">
    <name type="scientific">Lophium mytilinum</name>
    <dbReference type="NCBI Taxonomy" id="390894"/>
    <lineage>
        <taxon>Eukaryota</taxon>
        <taxon>Fungi</taxon>
        <taxon>Dikarya</taxon>
        <taxon>Ascomycota</taxon>
        <taxon>Pezizomycotina</taxon>
        <taxon>Dothideomycetes</taxon>
        <taxon>Pleosporomycetidae</taxon>
        <taxon>Mytilinidiales</taxon>
        <taxon>Mytilinidiaceae</taxon>
        <taxon>Lophium</taxon>
    </lineage>
</organism>
<sequence length="238" mass="24422">MRSTTLLAIFALAVSVSAAPYVQRPVRGPTRRPSPFPPRQTNVSAGGSCDLSATAQPANTLPVVSSGLQLALIAAGTGTQNYTCANSSSTTLPVAIGAVASLTNASCAVASGNLGSINEDAAAIGMHFFVDSTTPDFDIIGLGNTELKKNAAMTAPAESDGSVDVPWLKLVAQTAGTTSAVKEVYRLVTKGGTAPATCEGQDPAAVVQVDYQAQYWFYVSTAEVAARRKRAAIKARGN</sequence>
<name>A0A6A6R1U3_9PEZI</name>
<keyword evidence="4" id="KW-1185">Reference proteome</keyword>
<feature type="region of interest" description="Disordered" evidence="1">
    <location>
        <begin position="24"/>
        <end position="49"/>
    </location>
</feature>
<dbReference type="Pfam" id="PF11937">
    <property type="entry name" value="DUF3455"/>
    <property type="match status" value="1"/>
</dbReference>
<evidence type="ECO:0000313" key="3">
    <source>
        <dbReference type="EMBL" id="KAF2497367.1"/>
    </source>
</evidence>
<accession>A0A6A6R1U3</accession>
<evidence type="ECO:0008006" key="5">
    <source>
        <dbReference type="Google" id="ProtNLM"/>
    </source>
</evidence>
<evidence type="ECO:0000256" key="1">
    <source>
        <dbReference type="SAM" id="MobiDB-lite"/>
    </source>
</evidence>
<evidence type="ECO:0000313" key="4">
    <source>
        <dbReference type="Proteomes" id="UP000799750"/>
    </source>
</evidence>
<reference evidence="3" key="1">
    <citation type="journal article" date="2020" name="Stud. Mycol.">
        <title>101 Dothideomycetes genomes: a test case for predicting lifestyles and emergence of pathogens.</title>
        <authorList>
            <person name="Haridas S."/>
            <person name="Albert R."/>
            <person name="Binder M."/>
            <person name="Bloem J."/>
            <person name="Labutti K."/>
            <person name="Salamov A."/>
            <person name="Andreopoulos B."/>
            <person name="Baker S."/>
            <person name="Barry K."/>
            <person name="Bills G."/>
            <person name="Bluhm B."/>
            <person name="Cannon C."/>
            <person name="Castanera R."/>
            <person name="Culley D."/>
            <person name="Daum C."/>
            <person name="Ezra D."/>
            <person name="Gonzalez J."/>
            <person name="Henrissat B."/>
            <person name="Kuo A."/>
            <person name="Liang C."/>
            <person name="Lipzen A."/>
            <person name="Lutzoni F."/>
            <person name="Magnuson J."/>
            <person name="Mondo S."/>
            <person name="Nolan M."/>
            <person name="Ohm R."/>
            <person name="Pangilinan J."/>
            <person name="Park H.-J."/>
            <person name="Ramirez L."/>
            <person name="Alfaro M."/>
            <person name="Sun H."/>
            <person name="Tritt A."/>
            <person name="Yoshinaga Y."/>
            <person name="Zwiers L.-H."/>
            <person name="Turgeon B."/>
            <person name="Goodwin S."/>
            <person name="Spatafora J."/>
            <person name="Crous P."/>
            <person name="Grigoriev I."/>
        </authorList>
    </citation>
    <scope>NUCLEOTIDE SEQUENCE</scope>
    <source>
        <strain evidence="3">CBS 269.34</strain>
    </source>
</reference>